<organism evidence="2 3">
    <name type="scientific">Chromatocurvus halotolerans</name>
    <dbReference type="NCBI Taxonomy" id="1132028"/>
    <lineage>
        <taxon>Bacteria</taxon>
        <taxon>Pseudomonadati</taxon>
        <taxon>Pseudomonadota</taxon>
        <taxon>Gammaproteobacteria</taxon>
        <taxon>Cellvibrionales</taxon>
        <taxon>Halieaceae</taxon>
        <taxon>Chromatocurvus</taxon>
    </lineage>
</organism>
<proteinExistence type="predicted"/>
<evidence type="ECO:0000256" key="1">
    <source>
        <dbReference type="SAM" id="Phobius"/>
    </source>
</evidence>
<dbReference type="Proteomes" id="UP000294980">
    <property type="component" value="Unassembled WGS sequence"/>
</dbReference>
<name>A0A4R2KXP9_9GAMM</name>
<protein>
    <submittedName>
        <fullName evidence="2">Uncharacterized protein</fullName>
    </submittedName>
</protein>
<reference evidence="2 3" key="1">
    <citation type="submission" date="2019-03" db="EMBL/GenBank/DDBJ databases">
        <title>Genomic Encyclopedia of Type Strains, Phase IV (KMG-IV): sequencing the most valuable type-strain genomes for metagenomic binning, comparative biology and taxonomic classification.</title>
        <authorList>
            <person name="Goeker M."/>
        </authorList>
    </citation>
    <scope>NUCLEOTIDE SEQUENCE [LARGE SCALE GENOMIC DNA]</scope>
    <source>
        <strain evidence="2 3">DSM 23344</strain>
    </source>
</reference>
<keyword evidence="1" id="KW-0812">Transmembrane</keyword>
<keyword evidence="1" id="KW-0472">Membrane</keyword>
<keyword evidence="1" id="KW-1133">Transmembrane helix</keyword>
<dbReference type="RefSeq" id="WP_131917541.1">
    <property type="nucleotide sequence ID" value="NZ_QQSW01000001.1"/>
</dbReference>
<gene>
    <name evidence="2" type="ORF">EV688_102312</name>
</gene>
<comment type="caution">
    <text evidence="2">The sequence shown here is derived from an EMBL/GenBank/DDBJ whole genome shotgun (WGS) entry which is preliminary data.</text>
</comment>
<accession>A0A4R2KXP9</accession>
<evidence type="ECO:0000313" key="2">
    <source>
        <dbReference type="EMBL" id="TCO77852.1"/>
    </source>
</evidence>
<keyword evidence="3" id="KW-1185">Reference proteome</keyword>
<dbReference type="EMBL" id="SLWX01000002">
    <property type="protein sequence ID" value="TCO77852.1"/>
    <property type="molecule type" value="Genomic_DNA"/>
</dbReference>
<evidence type="ECO:0000313" key="3">
    <source>
        <dbReference type="Proteomes" id="UP000294980"/>
    </source>
</evidence>
<dbReference type="AlphaFoldDB" id="A0A4R2KXP9"/>
<sequence length="76" mass="8385">MKKKLLMAAALGELLAALFILELDEYLILAWSSDSLEFFAGQLARYPVFVPAAYFVIYVIVTAPYLPGAALMTLAR</sequence>
<feature type="transmembrane region" description="Helical" evidence="1">
    <location>
        <begin position="46"/>
        <end position="66"/>
    </location>
</feature>